<sequence length="29" mass="3245">MCHTQKRCPINSETHINKHLAGAQGRPLC</sequence>
<organism evidence="1">
    <name type="scientific">Anguilla anguilla</name>
    <name type="common">European freshwater eel</name>
    <name type="synonym">Muraena anguilla</name>
    <dbReference type="NCBI Taxonomy" id="7936"/>
    <lineage>
        <taxon>Eukaryota</taxon>
        <taxon>Metazoa</taxon>
        <taxon>Chordata</taxon>
        <taxon>Craniata</taxon>
        <taxon>Vertebrata</taxon>
        <taxon>Euteleostomi</taxon>
        <taxon>Actinopterygii</taxon>
        <taxon>Neopterygii</taxon>
        <taxon>Teleostei</taxon>
        <taxon>Anguilliformes</taxon>
        <taxon>Anguillidae</taxon>
        <taxon>Anguilla</taxon>
    </lineage>
</organism>
<accession>A0A0E9R343</accession>
<evidence type="ECO:0000313" key="1">
    <source>
        <dbReference type="EMBL" id="JAH22880.1"/>
    </source>
</evidence>
<reference evidence="1" key="1">
    <citation type="submission" date="2014-11" db="EMBL/GenBank/DDBJ databases">
        <authorList>
            <person name="Amaro Gonzalez C."/>
        </authorList>
    </citation>
    <scope>NUCLEOTIDE SEQUENCE</scope>
</reference>
<name>A0A0E9R343_ANGAN</name>
<proteinExistence type="predicted"/>
<protein>
    <submittedName>
        <fullName evidence="1">Uncharacterized protein</fullName>
    </submittedName>
</protein>
<dbReference type="EMBL" id="GBXM01085697">
    <property type="protein sequence ID" value="JAH22880.1"/>
    <property type="molecule type" value="Transcribed_RNA"/>
</dbReference>
<reference evidence="1" key="2">
    <citation type="journal article" date="2015" name="Fish Shellfish Immunol.">
        <title>Early steps in the European eel (Anguilla anguilla)-Vibrio vulnificus interaction in the gills: Role of the RtxA13 toxin.</title>
        <authorList>
            <person name="Callol A."/>
            <person name="Pajuelo D."/>
            <person name="Ebbesson L."/>
            <person name="Teles M."/>
            <person name="MacKenzie S."/>
            <person name="Amaro C."/>
        </authorList>
    </citation>
    <scope>NUCLEOTIDE SEQUENCE</scope>
</reference>
<dbReference type="AlphaFoldDB" id="A0A0E9R343"/>